<reference evidence="3" key="1">
    <citation type="submission" date="2016-11" db="UniProtKB">
        <authorList>
            <consortium name="WormBaseParasite"/>
        </authorList>
    </citation>
    <scope>IDENTIFICATION</scope>
</reference>
<dbReference type="AlphaFoldDB" id="A0A1I8A8P9"/>
<evidence type="ECO:0000256" key="1">
    <source>
        <dbReference type="SAM" id="SignalP"/>
    </source>
</evidence>
<keyword evidence="2" id="KW-1185">Reference proteome</keyword>
<protein>
    <submittedName>
        <fullName evidence="3">Secreted protein</fullName>
    </submittedName>
</protein>
<feature type="chain" id="PRO_5009314398" evidence="1">
    <location>
        <begin position="25"/>
        <end position="99"/>
    </location>
</feature>
<name>A0A1I8A8P9_9BILA</name>
<dbReference type="WBParaSite" id="L893_g33799.t1">
    <property type="protein sequence ID" value="L893_g33799.t1"/>
    <property type="gene ID" value="L893_g33799"/>
</dbReference>
<accession>A0A1I8A8P9</accession>
<proteinExistence type="predicted"/>
<feature type="signal peptide" evidence="1">
    <location>
        <begin position="1"/>
        <end position="24"/>
    </location>
</feature>
<sequence length="99" mass="10903">MITVQCVLLMFATLFSVLVVTTRAQIDMDTVGKECTAAFHCWKTEPVTADGLPLSLSGRLSKRLDIGGALGRGNKCRCRQGFCQLYVIPTRAFVPCEEF</sequence>
<keyword evidence="1" id="KW-0732">Signal</keyword>
<dbReference type="Proteomes" id="UP000095287">
    <property type="component" value="Unplaced"/>
</dbReference>
<evidence type="ECO:0000313" key="2">
    <source>
        <dbReference type="Proteomes" id="UP000095287"/>
    </source>
</evidence>
<organism evidence="2 3">
    <name type="scientific">Steinernema glaseri</name>
    <dbReference type="NCBI Taxonomy" id="37863"/>
    <lineage>
        <taxon>Eukaryota</taxon>
        <taxon>Metazoa</taxon>
        <taxon>Ecdysozoa</taxon>
        <taxon>Nematoda</taxon>
        <taxon>Chromadorea</taxon>
        <taxon>Rhabditida</taxon>
        <taxon>Tylenchina</taxon>
        <taxon>Panagrolaimomorpha</taxon>
        <taxon>Strongyloidoidea</taxon>
        <taxon>Steinernematidae</taxon>
        <taxon>Steinernema</taxon>
    </lineage>
</organism>
<evidence type="ECO:0000313" key="3">
    <source>
        <dbReference type="WBParaSite" id="L893_g33799.t1"/>
    </source>
</evidence>